<feature type="transmembrane region" description="Helical" evidence="1">
    <location>
        <begin position="443"/>
        <end position="461"/>
    </location>
</feature>
<dbReference type="STRING" id="1454006.AW14_03665"/>
<proteinExistence type="predicted"/>
<dbReference type="Proteomes" id="UP000032229">
    <property type="component" value="Chromosome"/>
</dbReference>
<keyword evidence="1" id="KW-0472">Membrane</keyword>
<dbReference type="KEGG" id="sze:AW14_03665"/>
<feature type="transmembrane region" description="Helical" evidence="1">
    <location>
        <begin position="186"/>
        <end position="202"/>
    </location>
</feature>
<feature type="transmembrane region" description="Helical" evidence="1">
    <location>
        <begin position="262"/>
        <end position="283"/>
    </location>
</feature>
<sequence>MKIKLNTFLIFIYILIGALAFLSFRASLLVWFSFFINFFVISFIFYYHLKIEKKFSPFLTCFIVFFYLFLIIAPIVQISSFKLHSTQFMTRYPYAESEVIYANFIILIFILSFVIFYFLFTKNIIPKYSKPLFLATKPFFILNIFIVTILVIVIYYNSVILDIASSTYEKSSKSISVAANLVKSKVIFMIPFGGIIHAYGYLKENHKNKVNKYIVLLILMLLVIAFVFLKNPLNEKRNLLGPVYITLIFLFYPKLLNRNSTFFLFMFISLVVLFPALSTLTHIDANLSQIISNPEELIKSYNRFGGITSAYQTLHYDAYANILATIDYTEKNGLSFGSQLLSALLFFVPRNLWSTKPISTGELIGDHLINDYGFVFNNLSNSIVSEAYIDFGLFGVVLFAFILAYSFKFFLSWLKSNDFAKQITAFYFAVHLIFLLRGDLTNGFAYFVGVFLGIYFIPKFLERIIFFSLKK</sequence>
<feature type="transmembrane region" description="Helical" evidence="1">
    <location>
        <begin position="58"/>
        <end position="79"/>
    </location>
</feature>
<keyword evidence="1" id="KW-1133">Transmembrane helix</keyword>
<feature type="transmembrane region" description="Helical" evidence="1">
    <location>
        <begin position="419"/>
        <end position="437"/>
    </location>
</feature>
<name>A0A0C5WBY9_9FLAO</name>
<dbReference type="AlphaFoldDB" id="A0A0C5WBY9"/>
<feature type="transmembrane region" description="Helical" evidence="1">
    <location>
        <begin position="99"/>
        <end position="120"/>
    </location>
</feature>
<feature type="transmembrane region" description="Helical" evidence="1">
    <location>
        <begin position="30"/>
        <end position="49"/>
    </location>
</feature>
<keyword evidence="1" id="KW-0812">Transmembrane</keyword>
<evidence type="ECO:0000256" key="1">
    <source>
        <dbReference type="SAM" id="Phobius"/>
    </source>
</evidence>
<evidence type="ECO:0000313" key="3">
    <source>
        <dbReference type="Proteomes" id="UP000032229"/>
    </source>
</evidence>
<dbReference type="EMBL" id="CP007202">
    <property type="protein sequence ID" value="AJR02869.1"/>
    <property type="molecule type" value="Genomic_DNA"/>
</dbReference>
<feature type="transmembrane region" description="Helical" evidence="1">
    <location>
        <begin position="214"/>
        <end position="233"/>
    </location>
</feature>
<dbReference type="OrthoDB" id="8229713at2"/>
<dbReference type="InterPro" id="IPR029468">
    <property type="entry name" value="O-ag_pol_Wzy"/>
</dbReference>
<accession>A0A0C5WBY9</accession>
<protein>
    <submittedName>
        <fullName evidence="2">Polysaccharide polymerase</fullName>
    </submittedName>
</protein>
<reference evidence="2 3" key="1">
    <citation type="submission" date="2014-02" db="EMBL/GenBank/DDBJ databases">
        <authorList>
            <person name="Young C.-C."/>
            <person name="Hameed A."/>
            <person name="Huang H.-C."/>
            <person name="Shahina M."/>
        </authorList>
    </citation>
    <scope>NUCLEOTIDE SEQUENCE [LARGE SCALE GENOMIC DNA]</scope>
    <source>
        <strain evidence="2 3">CC-SAMT-1</strain>
    </source>
</reference>
<dbReference type="RefSeq" id="WP_052647420.1">
    <property type="nucleotide sequence ID" value="NZ_CP007202.1"/>
</dbReference>
<evidence type="ECO:0000313" key="2">
    <source>
        <dbReference type="EMBL" id="AJR02869.1"/>
    </source>
</evidence>
<dbReference type="Pfam" id="PF14296">
    <property type="entry name" value="O-ag_pol_Wzy"/>
    <property type="match status" value="1"/>
</dbReference>
<keyword evidence="3" id="KW-1185">Reference proteome</keyword>
<gene>
    <name evidence="2" type="ORF">AW14_03665</name>
</gene>
<feature type="transmembrane region" description="Helical" evidence="1">
    <location>
        <begin position="132"/>
        <end position="156"/>
    </location>
</feature>
<feature type="transmembrane region" description="Helical" evidence="1">
    <location>
        <begin position="387"/>
        <end position="407"/>
    </location>
</feature>
<organism evidence="2 3">
    <name type="scientific">Siansivirga zeaxanthinifaciens CC-SAMT-1</name>
    <dbReference type="NCBI Taxonomy" id="1454006"/>
    <lineage>
        <taxon>Bacteria</taxon>
        <taxon>Pseudomonadati</taxon>
        <taxon>Bacteroidota</taxon>
        <taxon>Flavobacteriia</taxon>
        <taxon>Flavobacteriales</taxon>
        <taxon>Flavobacteriaceae</taxon>
        <taxon>Siansivirga</taxon>
    </lineage>
</organism>
<feature type="transmembrane region" description="Helical" evidence="1">
    <location>
        <begin position="7"/>
        <end position="24"/>
    </location>
</feature>
<dbReference type="HOGENOM" id="CLU_568303_0_0_10"/>
<feature type="transmembrane region" description="Helical" evidence="1">
    <location>
        <begin position="239"/>
        <end position="255"/>
    </location>
</feature>